<proteinExistence type="inferred from homology"/>
<feature type="coiled-coil region" evidence="4">
    <location>
        <begin position="234"/>
        <end position="268"/>
    </location>
</feature>
<dbReference type="KEGG" id="sbat:G4Z16_01010"/>
<evidence type="ECO:0000256" key="1">
    <source>
        <dbReference type="ARBA" id="ARBA00006930"/>
    </source>
</evidence>
<dbReference type="Gene3D" id="3.40.50.300">
    <property type="entry name" value="P-loop containing nucleotide triphosphate hydrolases"/>
    <property type="match status" value="1"/>
</dbReference>
<reference evidence="7" key="1">
    <citation type="submission" date="2020-02" db="EMBL/GenBank/DDBJ databases">
        <title>Streptomyces sp. ASO4wet.</title>
        <authorList>
            <person name="Risdian C."/>
            <person name="Landwehr W."/>
            <person name="Schupp P."/>
            <person name="Wink J."/>
        </authorList>
    </citation>
    <scope>NUCLEOTIDE SEQUENCE [LARGE SCALE GENOMIC DNA]</scope>
    <source>
        <strain evidence="7">ASO4wet</strain>
    </source>
</reference>
<dbReference type="InterPro" id="IPR027417">
    <property type="entry name" value="P-loop_NTPase"/>
</dbReference>
<dbReference type="Proteomes" id="UP000595046">
    <property type="component" value="Chromosome"/>
</dbReference>
<organism evidence="6 7">
    <name type="scientific">Streptomyces bathyalis</name>
    <dbReference type="NCBI Taxonomy" id="2710756"/>
    <lineage>
        <taxon>Bacteria</taxon>
        <taxon>Bacillati</taxon>
        <taxon>Actinomycetota</taxon>
        <taxon>Actinomycetes</taxon>
        <taxon>Kitasatosporales</taxon>
        <taxon>Streptomycetaceae</taxon>
        <taxon>Streptomyces</taxon>
    </lineage>
</organism>
<keyword evidence="7" id="KW-1185">Reference proteome</keyword>
<keyword evidence="4" id="KW-0175">Coiled coil</keyword>
<evidence type="ECO:0000256" key="4">
    <source>
        <dbReference type="SAM" id="Coils"/>
    </source>
</evidence>
<feature type="compositionally biased region" description="Basic and acidic residues" evidence="5">
    <location>
        <begin position="632"/>
        <end position="645"/>
    </location>
</feature>
<dbReference type="PANTHER" id="PTHR32114">
    <property type="entry name" value="ABC TRANSPORTER ABCH.3"/>
    <property type="match status" value="1"/>
</dbReference>
<evidence type="ECO:0000256" key="3">
    <source>
        <dbReference type="ARBA" id="ARBA00013368"/>
    </source>
</evidence>
<evidence type="ECO:0000313" key="6">
    <source>
        <dbReference type="EMBL" id="QPP05197.1"/>
    </source>
</evidence>
<evidence type="ECO:0000256" key="2">
    <source>
        <dbReference type="ARBA" id="ARBA00011322"/>
    </source>
</evidence>
<name>A0A7T1T2J6_9ACTN</name>
<dbReference type="EMBL" id="CP048882">
    <property type="protein sequence ID" value="QPP05197.1"/>
    <property type="molecule type" value="Genomic_DNA"/>
</dbReference>
<comment type="similarity">
    <text evidence="1">Belongs to the SMC family. SbcC subfamily.</text>
</comment>
<protein>
    <recommendedName>
        <fullName evidence="3">Nuclease SbcCD subunit C</fullName>
    </recommendedName>
</protein>
<evidence type="ECO:0000256" key="5">
    <source>
        <dbReference type="SAM" id="MobiDB-lite"/>
    </source>
</evidence>
<evidence type="ECO:0000313" key="7">
    <source>
        <dbReference type="Proteomes" id="UP000595046"/>
    </source>
</evidence>
<dbReference type="SUPFAM" id="SSF52540">
    <property type="entry name" value="P-loop containing nucleoside triphosphate hydrolases"/>
    <property type="match status" value="1"/>
</dbReference>
<dbReference type="PANTHER" id="PTHR32114:SF2">
    <property type="entry name" value="ABC TRANSPORTER ABCH.3"/>
    <property type="match status" value="1"/>
</dbReference>
<comment type="subunit">
    <text evidence="2">Heterodimer of SbcC and SbcD.</text>
</comment>
<dbReference type="AlphaFoldDB" id="A0A7T1T2J6"/>
<feature type="region of interest" description="Disordered" evidence="5">
    <location>
        <begin position="624"/>
        <end position="645"/>
    </location>
</feature>
<accession>A0A7T1T2J6</accession>
<sequence length="645" mass="71340">MAVDLRFVSLTVTTAATEKTYRFDRPVTVVTGPIGTGKSSLLMLLKHAVGGSAMLTPAVRTEVLSVQAEVIAGEQHIVLRRKITGDGVGAVDLLDPRSLALERSLPVRVTEGETTVSDYLLDAIGFPREQVAARRDGAARPQNLTFNDLYMYMYLQAREIDRQVVGHLDSWFEVKRRELFRLMFALTDSALMELKRTASDLTDDLKARIAEHKNVEQFLAASDPRSDDELRAELGQLGDTLERAQSALERLRSEVEEQTAADTALRDELNRAIFTAQRADEEVLAARELLGSRDAVVAQVQLDMARLERSATAIDQLSPFDFVVCPRCMQSLSTRPVDDGHCVVCLQADPSAEDADPAAVEETRVTLEQQLTDARRVRQSDEAHLNSAQERAHHANFVVTNLRRQLDAQTRDAVAPRFDAIEDTSTRVASLKANIDAATQLRESWARVRTIDQSITRIKSRRRSVNKEIKDRSQLLAARQTLVANLSTEFGSLIRSWDLPWATTAVIGSENYLPIVNDLPFEELQASGGGIATSVNVAYSLSLLAFGLDHSDVLAPSLLIVDSPRKAFGNNEADRQRAGQIYTRFRTMADAYGDRLQLIIADNDPPPTAGDVFGKIEFDYDNPMVPGVSHPGPEHRGRTEDEAEA</sequence>
<gene>
    <name evidence="6" type="ORF">G4Z16_01010</name>
</gene>